<dbReference type="Gene3D" id="2.60.40.4270">
    <property type="entry name" value="Listeria-Bacteroides repeat domain"/>
    <property type="match status" value="4"/>
</dbReference>
<feature type="region of interest" description="Disordered" evidence="2">
    <location>
        <begin position="244"/>
        <end position="318"/>
    </location>
</feature>
<dbReference type="Gene3D" id="2.60.40.1080">
    <property type="match status" value="1"/>
</dbReference>
<comment type="caution">
    <text evidence="4">The sequence shown here is derived from an EMBL/GenBank/DDBJ whole genome shotgun (WGS) entry which is preliminary data.</text>
</comment>
<accession>R9KVL6</accession>
<organism evidence="4 5">
    <name type="scientific">Adlercreutzia caecimuris B7</name>
    <dbReference type="NCBI Taxonomy" id="1235794"/>
    <lineage>
        <taxon>Bacteria</taxon>
        <taxon>Bacillati</taxon>
        <taxon>Actinomycetota</taxon>
        <taxon>Coriobacteriia</taxon>
        <taxon>Eggerthellales</taxon>
        <taxon>Eggerthellaceae</taxon>
        <taxon>Adlercreutzia</taxon>
    </lineage>
</organism>
<dbReference type="InterPro" id="IPR042229">
    <property type="entry name" value="Listeria/Bacterioides_rpt_sf"/>
</dbReference>
<dbReference type="STRING" id="1235794.C811_02043"/>
<feature type="region of interest" description="Disordered" evidence="2">
    <location>
        <begin position="60"/>
        <end position="99"/>
    </location>
</feature>
<proteinExistence type="predicted"/>
<evidence type="ECO:0000256" key="2">
    <source>
        <dbReference type="SAM" id="MobiDB-lite"/>
    </source>
</evidence>
<dbReference type="HOGENOM" id="CLU_238667_0_0_11"/>
<feature type="transmembrane region" description="Helical" evidence="3">
    <location>
        <begin position="1669"/>
        <end position="1690"/>
    </location>
</feature>
<dbReference type="EMBL" id="ASSY01000009">
    <property type="protein sequence ID" value="EOS50410.1"/>
    <property type="molecule type" value="Genomic_DNA"/>
</dbReference>
<dbReference type="OrthoDB" id="3178273at2"/>
<dbReference type="PATRIC" id="fig|1235794.3.peg.2012"/>
<keyword evidence="5" id="KW-1185">Reference proteome</keyword>
<dbReference type="NCBIfam" id="TIGR02543">
    <property type="entry name" value="List_Bact_rpt"/>
    <property type="match status" value="2"/>
</dbReference>
<evidence type="ECO:0000313" key="5">
    <source>
        <dbReference type="Proteomes" id="UP000014204"/>
    </source>
</evidence>
<name>R9KVL6_9ACTN</name>
<evidence type="ECO:0000256" key="1">
    <source>
        <dbReference type="ARBA" id="ARBA00004196"/>
    </source>
</evidence>
<keyword evidence="3" id="KW-0472">Membrane</keyword>
<dbReference type="InterPro" id="IPR013378">
    <property type="entry name" value="InlB-like_B-rpt"/>
</dbReference>
<feature type="compositionally biased region" description="Acidic residues" evidence="2">
    <location>
        <begin position="73"/>
        <end position="95"/>
    </location>
</feature>
<dbReference type="eggNOG" id="COG5492">
    <property type="taxonomic scope" value="Bacteria"/>
</dbReference>
<evidence type="ECO:0000313" key="4">
    <source>
        <dbReference type="EMBL" id="EOS50410.1"/>
    </source>
</evidence>
<feature type="compositionally biased region" description="Low complexity" evidence="2">
    <location>
        <begin position="258"/>
        <end position="274"/>
    </location>
</feature>
<evidence type="ECO:0000256" key="3">
    <source>
        <dbReference type="SAM" id="Phobius"/>
    </source>
</evidence>
<comment type="subcellular location">
    <subcellularLocation>
        <location evidence="1">Cell envelope</location>
    </subcellularLocation>
</comment>
<protein>
    <submittedName>
        <fullName evidence="4">Uncharacterized protein</fullName>
    </submittedName>
</protein>
<dbReference type="GO" id="GO:0030313">
    <property type="term" value="C:cell envelope"/>
    <property type="evidence" value="ECO:0007669"/>
    <property type="project" value="UniProtKB-SubCell"/>
</dbReference>
<keyword evidence="3" id="KW-0812">Transmembrane</keyword>
<reference evidence="4 5" key="1">
    <citation type="submission" date="2013-04" db="EMBL/GenBank/DDBJ databases">
        <title>The Genome Sequence of Enterorhabdus caecimuris B7.</title>
        <authorList>
            <consortium name="The Broad Institute Genomics Platform"/>
            <consortium name="The Broad Institute Genome Sequencing Center for Infectious Disease"/>
            <person name="Earl A."/>
            <person name="Xavier R."/>
            <person name="Elson C."/>
            <person name="Duck W."/>
            <person name="Walker B."/>
            <person name="Young S."/>
            <person name="Zeng Q."/>
            <person name="Gargeya S."/>
            <person name="Fitzgerald M."/>
            <person name="Haas B."/>
            <person name="Abouelleil A."/>
            <person name="Allen A.W."/>
            <person name="Alvarado L."/>
            <person name="Arachchi H.M."/>
            <person name="Berlin A.M."/>
            <person name="Chapman S.B."/>
            <person name="Gainer-Dewar J."/>
            <person name="Goldberg J."/>
            <person name="Griggs A."/>
            <person name="Gujja S."/>
            <person name="Hansen M."/>
            <person name="Howarth C."/>
            <person name="Imamovic A."/>
            <person name="Ireland A."/>
            <person name="Larimer J."/>
            <person name="McCowan C."/>
            <person name="Murphy C."/>
            <person name="Pearson M."/>
            <person name="Poon T.W."/>
            <person name="Priest M."/>
            <person name="Roberts A."/>
            <person name="Saif S."/>
            <person name="Shea T."/>
            <person name="Sisk P."/>
            <person name="Sykes S."/>
            <person name="Wortman J."/>
            <person name="Nusbaum C."/>
            <person name="Birren B."/>
        </authorList>
    </citation>
    <scope>NUCLEOTIDE SEQUENCE [LARGE SCALE GENOMIC DNA]</scope>
    <source>
        <strain evidence="4 5">B7</strain>
    </source>
</reference>
<dbReference type="RefSeq" id="WP_016310222.1">
    <property type="nucleotide sequence ID" value="NZ_KE159646.1"/>
</dbReference>
<dbReference type="Proteomes" id="UP000014204">
    <property type="component" value="Unassembled WGS sequence"/>
</dbReference>
<dbReference type="GeneID" id="82191434"/>
<sequence length="1726" mass="181323">MKAIERFVEARSTVEGKAVAVALTALLALSSFTPATLAVADEGEGSSDEMSLAVNDVAMPEGEDGFSAPNTPEEPDGVVENGEDAEEDSTDDTDDLGGTLTAGLAELEGEANDGATVRVQAPVGTTFPADAEVRVENALTDIVESALAQAIGEDQRLGTVRAYKVEIVDSEGNELADVRGAVAFLTSEGIPAFDATAFRMIGEGEAQKLNAPAGLVPELTAVAFPLETASGVYAFALIESANDKGAGQEETEGEAAENAEGSSPEPEAPAAPEQPATPEPEPGNAAVPEQPATDPESDEEAVPEPAPAPENESEPAPEAQSIVLYVGESRALSCSGLHVNHQWETSDTAVAAVRNTNAQRVTVDAVAPGTATVRCDTDAVYEITVKAAPATSEIAHFYFLPPTADGAAADLGQAQYMGSGVVNVPAGYDKVSQLVNGSVVGDRVIRLSDLIAEAPSDTEVRTGLAAYFNGSIDGAQNGTASKMKYDASWNYTYEPVVFTGKINSTGYNGTAVSPTAAHHIYVQMNIEVPEKHYTLSYAVQTPSGSEVRSILHSNGDAAVELNGYNDSATSLTVDGVTYPAVKTVGDTVKYHFDGWYTDTTFRTKAPRTYAEGVSATFYARYLTVGARTVSFDPMGGTFDDGTTEVKAVRADVGGAYWLLDAPKRFGYTFEGWRAKGGVSLNEAGLSRIMRNDADIEYEAQWKAATATITFDAREGSLGDAASVLEGKTGSALENGELPTPTRVGYRFVGWYDNDKFAGAPLNELPSAFPAGNTKYYAKYEEDPAQRYSVTYQVQRNEGGYLKRDVVYNYGEVIVDGDMIVDTAEGVRGATAEALLGWQFSGWYKMTPEGPIAIDTSAGSDVAGAELTAELARQNLNRESNGAYADTTYVARFTAVNLNFGDLRPYTVEYYLMGDDGLYPDVPNCSTSRTGVVNTAAVVQDDDKYRDLRGAAVTHSDNWPADYDPAFYAVDENAVGRVYEGWISESGETPVLKIYLQKRLAVSFGAGELGTLDASSFGEGAVQEGSVVTYRCLRGDMIPAVPSVIPAAGYVFAGWAERGSDAAADLAAPVSRATAFEARYTAEDAALRFDANGGSAVSDIEGKTGESLAGVALPATERAGYTFLGWFDAEGNELAALPETLPAGETVYTARWEADAATIVFDKNASDATGSVPGRQGTTDAPVNADFPEPGALSRPGYLFAGWNTQADGKGLTVSEFPETFPAGKTVYYAQWKLDVSGLTGKSFSYQGVYDGRAHRIAVPTGLALKEGEKLAMKVNGAWTTNANLFPTYKDVADSASGIEVAILDRDGNQIFMTDTVSVALAPAELTVATGSIIHPFDGSVATSEQIVVSGLQAGETIGARTTGFASQVGEEVENGFELTWAAEGNSYTAKQGNYVVTAKLGTVKVVTTTCPVTIEGYVGVYDGQEHALAYSSPEAEIVFDADTAYTDAGDHEVGYTVTCPDHGTFTGTVSVNIIPRAITIAVEDSYKIATARDPLFKGAIVEGELVASDDLGTIDFVRTFEGDEVGVYEGGLTARYRQNDNYAVTVIPGTFTIGPAQAGGAGSVNQYPLQTPGDGNGSGVTDATVAGTAVAGTPLARTSTRTTSAAVTTLSAARELLEAARPASMADLAAPVYADVIGDDATPMVTRRGGETIEDDPNALGAFDEPHCWVHWVMALGVLLTIAYAAAVALRRLGCARRAGRLDDDLTGGAVAEEASTERAARRLGA</sequence>
<gene>
    <name evidence="4" type="ORF">C811_02043</name>
</gene>
<keyword evidence="3" id="KW-1133">Transmembrane helix</keyword>
<dbReference type="Pfam" id="PF09479">
    <property type="entry name" value="Flg_new"/>
    <property type="match status" value="4"/>
</dbReference>